<dbReference type="Pfam" id="PF02608">
    <property type="entry name" value="Bmp"/>
    <property type="match status" value="1"/>
</dbReference>
<evidence type="ECO:0000313" key="4">
    <source>
        <dbReference type="Proteomes" id="UP000886751"/>
    </source>
</evidence>
<name>A0A9D1Y0Z7_9FIRM</name>
<keyword evidence="1" id="KW-0732">Signal</keyword>
<dbReference type="InterPro" id="IPR003760">
    <property type="entry name" value="PnrA-like"/>
</dbReference>
<protein>
    <submittedName>
        <fullName evidence="3">BMP family ABC transporter substrate-binding protein</fullName>
    </submittedName>
</protein>
<dbReference type="InterPro" id="IPR052910">
    <property type="entry name" value="ABC-Purine-Binding"/>
</dbReference>
<comment type="caution">
    <text evidence="3">The sequence shown here is derived from an EMBL/GenBank/DDBJ whole genome shotgun (WGS) entry which is preliminary data.</text>
</comment>
<feature type="domain" description="ABC transporter substrate-binding protein PnrA-like" evidence="2">
    <location>
        <begin position="316"/>
        <end position="463"/>
    </location>
</feature>
<evidence type="ECO:0000256" key="1">
    <source>
        <dbReference type="ARBA" id="ARBA00022729"/>
    </source>
</evidence>
<reference evidence="3" key="2">
    <citation type="submission" date="2021-04" db="EMBL/GenBank/DDBJ databases">
        <authorList>
            <person name="Gilroy R."/>
        </authorList>
    </citation>
    <scope>NUCLEOTIDE SEQUENCE</scope>
    <source>
        <strain evidence="3">ChiHecec2B26-7398</strain>
    </source>
</reference>
<evidence type="ECO:0000259" key="2">
    <source>
        <dbReference type="Pfam" id="PF02608"/>
    </source>
</evidence>
<reference evidence="3" key="1">
    <citation type="journal article" date="2021" name="PeerJ">
        <title>Extensive microbial diversity within the chicken gut microbiome revealed by metagenomics and culture.</title>
        <authorList>
            <person name="Gilroy R."/>
            <person name="Ravi A."/>
            <person name="Getino M."/>
            <person name="Pursley I."/>
            <person name="Horton D.L."/>
            <person name="Alikhan N.F."/>
            <person name="Baker D."/>
            <person name="Gharbi K."/>
            <person name="Hall N."/>
            <person name="Watson M."/>
            <person name="Adriaenssens E.M."/>
            <person name="Foster-Nyarko E."/>
            <person name="Jarju S."/>
            <person name="Secka A."/>
            <person name="Antonio M."/>
            <person name="Oren A."/>
            <person name="Chaudhuri R.R."/>
            <person name="La Ragione R."/>
            <person name="Hildebrand F."/>
            <person name="Pallen M.J."/>
        </authorList>
    </citation>
    <scope>NUCLEOTIDE SEQUENCE</scope>
    <source>
        <strain evidence="3">ChiHecec2B26-7398</strain>
    </source>
</reference>
<sequence>MTHAEALEYYLKAQKLAQRDYREKTAAGQSPFLPVLDDILQNVQVENQLPLGLIEMPLDLLVGTKTAGRTAAFASNFMPLLGSRTEFAAKWTNLCAAHLDEGIREPLKCFEYMGSFYVQEGNKRASVLKFFGASSVPANVTRVVPSYNDSPEVRLYYEFMHYYPLINTYALRFSKPGSFARLQKAMGKGPEEAWSDEDRADALSLYNWVGKAFKARGGDALRCTAGDVMLLLLRLYPRQELAACSPAELDKKLDALWDDVLALQAEDPVTVSAKPAEPAKPKAADTLIERILPGIRPAPPTHLKVAFVHENSPEVSAWTSQHEFGRTQLDTAFAGKVETVPYFDATPGKNADELVEKAIAEGANIVFTTSPKLVGASLRAAVKHPEVRILNCSMEMPYASIRTYYTRVYEAKFITGAIAGAMAHGDRIGYVADYPSYGVPASINAFALGARMTNPCVKVELFWTCLPQEEEPLTVFTRKGIEVISGRDAPVPGRPHREFGTFLIRPGGVLQDLATPFWHWGQLYENVVRSVLDGSWTRDKSGTDGRAVNYWWGMNSGVMDVLLSRELPPDVQHLAHILRDGVISGLVDPFACRITAQDGTLQNLGHHGFDLEQIVHMDWLCDAVDGHIPEYDELAEASRAMYRMQGIHRDRLPAEKEADL</sequence>
<dbReference type="AlphaFoldDB" id="A0A9D1Y0Z7"/>
<dbReference type="EMBL" id="DXEI01000089">
    <property type="protein sequence ID" value="HIX94990.1"/>
    <property type="molecule type" value="Genomic_DNA"/>
</dbReference>
<accession>A0A9D1Y0Z7</accession>
<dbReference type="Gene3D" id="3.40.50.2300">
    <property type="match status" value="2"/>
</dbReference>
<proteinExistence type="predicted"/>
<organism evidence="3 4">
    <name type="scientific">Candidatus Gemmiger excrementipullorum</name>
    <dbReference type="NCBI Taxonomy" id="2838610"/>
    <lineage>
        <taxon>Bacteria</taxon>
        <taxon>Bacillati</taxon>
        <taxon>Bacillota</taxon>
        <taxon>Clostridia</taxon>
        <taxon>Eubacteriales</taxon>
        <taxon>Gemmiger</taxon>
    </lineage>
</organism>
<evidence type="ECO:0000313" key="3">
    <source>
        <dbReference type="EMBL" id="HIX94990.1"/>
    </source>
</evidence>
<dbReference type="PANTHER" id="PTHR43208:SF1">
    <property type="entry name" value="ABC TRANSPORTER SUBSTRATE-BINDING PROTEIN"/>
    <property type="match status" value="1"/>
</dbReference>
<gene>
    <name evidence="3" type="ORF">H9846_05995</name>
</gene>
<dbReference type="PANTHER" id="PTHR43208">
    <property type="entry name" value="ABC TRANSPORTER SUBSTRATE-BINDING PROTEIN"/>
    <property type="match status" value="1"/>
</dbReference>
<dbReference type="GO" id="GO:0005886">
    <property type="term" value="C:plasma membrane"/>
    <property type="evidence" value="ECO:0007669"/>
    <property type="project" value="InterPro"/>
</dbReference>
<dbReference type="Proteomes" id="UP000886751">
    <property type="component" value="Unassembled WGS sequence"/>
</dbReference>